<dbReference type="RefSeq" id="WP_096485867.1">
    <property type="nucleotide sequence ID" value="NZ_AP014809.1"/>
</dbReference>
<dbReference type="OrthoDB" id="8005210at2"/>
<name>A0A160PJ90_9HYPH</name>
<reference evidence="1 2" key="1">
    <citation type="journal article" date="2016" name="Genome Announc.">
        <title>Complete Genome Sequence of Methylobacterium populi P-1M, Isolated from Pink-Pigmented Household Biofilm.</title>
        <authorList>
            <person name="Morohoshi T."/>
            <person name="Ikeda T."/>
        </authorList>
    </citation>
    <scope>NUCLEOTIDE SEQUENCE [LARGE SCALE GENOMIC DNA]</scope>
    <source>
        <strain evidence="1 2">P-1M</strain>
    </source>
</reference>
<dbReference type="AlphaFoldDB" id="A0A160PJ90"/>
<dbReference type="Proteomes" id="UP000218288">
    <property type="component" value="Chromosome"/>
</dbReference>
<evidence type="ECO:0000313" key="2">
    <source>
        <dbReference type="Proteomes" id="UP000218288"/>
    </source>
</evidence>
<organism evidence="1 2">
    <name type="scientific">Methylorubrum populi</name>
    <dbReference type="NCBI Taxonomy" id="223967"/>
    <lineage>
        <taxon>Bacteria</taxon>
        <taxon>Pseudomonadati</taxon>
        <taxon>Pseudomonadota</taxon>
        <taxon>Alphaproteobacteria</taxon>
        <taxon>Hyphomicrobiales</taxon>
        <taxon>Methylobacteriaceae</taxon>
        <taxon>Methylorubrum</taxon>
    </lineage>
</organism>
<accession>A0A160PJ90</accession>
<dbReference type="EMBL" id="AP014809">
    <property type="protein sequence ID" value="BAU91810.1"/>
    <property type="molecule type" value="Genomic_DNA"/>
</dbReference>
<sequence length="71" mass="7499">MYAPSRTPTFAAEPGHSAPVTVAGDRENFRPVALPALAAAVHVSSSAIKAARAKAEARNAFRFVHEDEPVD</sequence>
<protein>
    <submittedName>
        <fullName evidence="1">Uncharacterized protein</fullName>
    </submittedName>
</protein>
<gene>
    <name evidence="1" type="ORF">MPPM_3205</name>
</gene>
<proteinExistence type="predicted"/>
<evidence type="ECO:0000313" key="1">
    <source>
        <dbReference type="EMBL" id="BAU91810.1"/>
    </source>
</evidence>